<feature type="transmembrane region" description="Helical" evidence="5">
    <location>
        <begin position="93"/>
        <end position="112"/>
    </location>
</feature>
<evidence type="ECO:0000256" key="1">
    <source>
        <dbReference type="ARBA" id="ARBA00004141"/>
    </source>
</evidence>
<evidence type="ECO:0000256" key="3">
    <source>
        <dbReference type="ARBA" id="ARBA00022989"/>
    </source>
</evidence>
<evidence type="ECO:0000313" key="7">
    <source>
        <dbReference type="EMBL" id="AXX98790.1"/>
    </source>
</evidence>
<feature type="transmembrane region" description="Helical" evidence="5">
    <location>
        <begin position="65"/>
        <end position="87"/>
    </location>
</feature>
<organism evidence="7 8">
    <name type="scientific">Profundibacter amoris</name>
    <dbReference type="NCBI Taxonomy" id="2171755"/>
    <lineage>
        <taxon>Bacteria</taxon>
        <taxon>Pseudomonadati</taxon>
        <taxon>Pseudomonadota</taxon>
        <taxon>Alphaproteobacteria</taxon>
        <taxon>Rhodobacterales</taxon>
        <taxon>Paracoccaceae</taxon>
        <taxon>Profundibacter</taxon>
    </lineage>
</organism>
<gene>
    <name evidence="7" type="ORF">BAR1_13175</name>
</gene>
<keyword evidence="4 5" id="KW-0472">Membrane</keyword>
<keyword evidence="2 5" id="KW-0812">Transmembrane</keyword>
<dbReference type="Proteomes" id="UP000261704">
    <property type="component" value="Chromosome"/>
</dbReference>
<feature type="transmembrane region" description="Helical" evidence="5">
    <location>
        <begin position="233"/>
        <end position="252"/>
    </location>
</feature>
<evidence type="ECO:0000256" key="2">
    <source>
        <dbReference type="ARBA" id="ARBA00022692"/>
    </source>
</evidence>
<dbReference type="InterPro" id="IPR050638">
    <property type="entry name" value="AA-Vitamin_Transporters"/>
</dbReference>
<evidence type="ECO:0000256" key="4">
    <source>
        <dbReference type="ARBA" id="ARBA00023136"/>
    </source>
</evidence>
<keyword evidence="3 5" id="KW-1133">Transmembrane helix</keyword>
<protein>
    <submittedName>
        <fullName evidence="7">DMT family transporter</fullName>
    </submittedName>
</protein>
<reference evidence="7 8" key="1">
    <citation type="submission" date="2018-09" db="EMBL/GenBank/DDBJ databases">
        <title>Profundibacter amoris BAR1 gen. nov., sp. nov., a new member of the Roseobacter clade isolated at Lokis Castle Vent Field on the Arctic Mid-Oceanic Ridge.</title>
        <authorList>
            <person name="Le Moine Bauer S."/>
            <person name="Sjoeberg A.G."/>
            <person name="L'Haridon S."/>
            <person name="Stokke R."/>
            <person name="Roalkvam I."/>
            <person name="Steen I.H."/>
            <person name="Dahle H."/>
        </authorList>
    </citation>
    <scope>NUCLEOTIDE SEQUENCE [LARGE SCALE GENOMIC DNA]</scope>
    <source>
        <strain evidence="7 8">BAR1</strain>
    </source>
</reference>
<accession>A0A347UIW2</accession>
<name>A0A347UIW2_9RHOB</name>
<dbReference type="InterPro" id="IPR000620">
    <property type="entry name" value="EamA_dom"/>
</dbReference>
<dbReference type="GO" id="GO:0016020">
    <property type="term" value="C:membrane"/>
    <property type="evidence" value="ECO:0007669"/>
    <property type="project" value="UniProtKB-SubCell"/>
</dbReference>
<dbReference type="InterPro" id="IPR037185">
    <property type="entry name" value="EmrE-like"/>
</dbReference>
<dbReference type="AlphaFoldDB" id="A0A347UIW2"/>
<evidence type="ECO:0000259" key="6">
    <source>
        <dbReference type="Pfam" id="PF00892"/>
    </source>
</evidence>
<feature type="domain" description="EamA" evidence="6">
    <location>
        <begin position="148"/>
        <end position="274"/>
    </location>
</feature>
<keyword evidence="8" id="KW-1185">Reference proteome</keyword>
<evidence type="ECO:0000313" key="8">
    <source>
        <dbReference type="Proteomes" id="UP000261704"/>
    </source>
</evidence>
<comment type="subcellular location">
    <subcellularLocation>
        <location evidence="1">Membrane</location>
        <topology evidence="1">Multi-pass membrane protein</topology>
    </subcellularLocation>
</comment>
<feature type="transmembrane region" description="Helical" evidence="5">
    <location>
        <begin position="143"/>
        <end position="165"/>
    </location>
</feature>
<dbReference type="RefSeq" id="WP_118943444.1">
    <property type="nucleotide sequence ID" value="NZ_CP032125.1"/>
</dbReference>
<dbReference type="PANTHER" id="PTHR32322:SF9">
    <property type="entry name" value="AMINO-ACID METABOLITE EFFLUX PUMP-RELATED"/>
    <property type="match status" value="1"/>
</dbReference>
<dbReference type="PANTHER" id="PTHR32322">
    <property type="entry name" value="INNER MEMBRANE TRANSPORTER"/>
    <property type="match status" value="1"/>
</dbReference>
<dbReference type="OrthoDB" id="321830at2"/>
<dbReference type="SUPFAM" id="SSF103481">
    <property type="entry name" value="Multidrug resistance efflux transporter EmrE"/>
    <property type="match status" value="2"/>
</dbReference>
<feature type="domain" description="EamA" evidence="6">
    <location>
        <begin position="3"/>
        <end position="136"/>
    </location>
</feature>
<proteinExistence type="predicted"/>
<sequence>MRLILLTLLTMIAFAANSVLNRLALVDPETGPAAFAVIRLVSGAVVLAVLVWVRRRRDILNLPTGLNLIIGPLSLAIYVLGFSFAYVNLPAGVRALLLFGGVQVTMFAGAVVSREKVPFTRWLGAAMAFVGLVWLLWPGDAMGLPVAGWMLMALAAIGWGIYSLLGRGAQDALGATAVNFMLAVPLGLIIFIILPDHITGQGVVLAILSGGLTSGLGYALWYRILPQLGATRAAVAQLSVPVIAMGGGMAFLNEAASLRFVIASLLVLGGVVVSMRR</sequence>
<dbReference type="KEGG" id="pamo:BAR1_13175"/>
<feature type="transmembrane region" description="Helical" evidence="5">
    <location>
        <begin position="258"/>
        <end position="275"/>
    </location>
</feature>
<dbReference type="EMBL" id="CP032125">
    <property type="protein sequence ID" value="AXX98790.1"/>
    <property type="molecule type" value="Genomic_DNA"/>
</dbReference>
<dbReference type="Pfam" id="PF00892">
    <property type="entry name" value="EamA"/>
    <property type="match status" value="2"/>
</dbReference>
<feature type="transmembrane region" description="Helical" evidence="5">
    <location>
        <begin position="172"/>
        <end position="194"/>
    </location>
</feature>
<feature type="transmembrane region" description="Helical" evidence="5">
    <location>
        <begin position="119"/>
        <end position="137"/>
    </location>
</feature>
<feature type="transmembrane region" description="Helical" evidence="5">
    <location>
        <begin position="200"/>
        <end position="221"/>
    </location>
</feature>
<evidence type="ECO:0000256" key="5">
    <source>
        <dbReference type="SAM" id="Phobius"/>
    </source>
</evidence>
<feature type="transmembrane region" description="Helical" evidence="5">
    <location>
        <begin position="34"/>
        <end position="53"/>
    </location>
</feature>